<dbReference type="SUPFAM" id="SSF48113">
    <property type="entry name" value="Heme-dependent peroxidases"/>
    <property type="match status" value="1"/>
</dbReference>
<dbReference type="EMBL" id="JBHLUH010000073">
    <property type="protein sequence ID" value="MFC0532605.1"/>
    <property type="molecule type" value="Genomic_DNA"/>
</dbReference>
<comment type="caution">
    <text evidence="1">The sequence shown here is derived from an EMBL/GenBank/DDBJ whole genome shotgun (WGS) entry which is preliminary data.</text>
</comment>
<gene>
    <name evidence="1" type="ORF">ACFFIA_33785</name>
</gene>
<proteinExistence type="predicted"/>
<evidence type="ECO:0000313" key="1">
    <source>
        <dbReference type="EMBL" id="MFC0532605.1"/>
    </source>
</evidence>
<dbReference type="InterPro" id="IPR010255">
    <property type="entry name" value="Haem_peroxidase_sf"/>
</dbReference>
<name>A0ABV6MD20_9ACTN</name>
<dbReference type="Proteomes" id="UP001589867">
    <property type="component" value="Unassembled WGS sequence"/>
</dbReference>
<sequence>MADIWPVLTTLRQGGTPFFGFIFDPAGEGQADPVDLRGGARAPRRFVGWQTFFDFGDDQTQHVRPNKRIDTKISTPLFNLPLGAIASGDPPTSLATRNLLRTMTWGVPAGQLIAQRMGYPQLMLQELAGYGVALENHTPLWYYVLAEAERTTNGVTLGLCGGRIVAEVFIGLLQLDSAGYLRLQPNWTPTLPSATPGTFRMADLLRWARVDPASRGQ</sequence>
<reference evidence="1 2" key="1">
    <citation type="submission" date="2024-09" db="EMBL/GenBank/DDBJ databases">
        <authorList>
            <person name="Sun Q."/>
            <person name="Mori K."/>
        </authorList>
    </citation>
    <scope>NUCLEOTIDE SEQUENCE [LARGE SCALE GENOMIC DNA]</scope>
    <source>
        <strain evidence="1 2">TBRC 3947</strain>
    </source>
</reference>
<organism evidence="1 2">
    <name type="scientific">Phytohabitans kaempferiae</name>
    <dbReference type="NCBI Taxonomy" id="1620943"/>
    <lineage>
        <taxon>Bacteria</taxon>
        <taxon>Bacillati</taxon>
        <taxon>Actinomycetota</taxon>
        <taxon>Actinomycetes</taxon>
        <taxon>Micromonosporales</taxon>
        <taxon>Micromonosporaceae</taxon>
    </lineage>
</organism>
<accession>A0ABV6MD20</accession>
<protein>
    <submittedName>
        <fullName evidence="1">Uncharacterized protein</fullName>
    </submittedName>
</protein>
<evidence type="ECO:0000313" key="2">
    <source>
        <dbReference type="Proteomes" id="UP001589867"/>
    </source>
</evidence>
<keyword evidence="2" id="KW-1185">Reference proteome</keyword>
<dbReference type="RefSeq" id="WP_377258960.1">
    <property type="nucleotide sequence ID" value="NZ_JBHLUH010000073.1"/>
</dbReference>